<keyword evidence="2" id="KW-1185">Reference proteome</keyword>
<dbReference type="HOGENOM" id="CLU_145375_0_0_0"/>
<dbReference type="RefSeq" id="WP_012374401.1">
    <property type="nucleotide sequence ID" value="NC_010571.1"/>
</dbReference>
<dbReference type="AlphaFoldDB" id="B1ZTS7"/>
<name>B1ZTS7_OPITP</name>
<dbReference type="KEGG" id="ote:Oter_1579"/>
<proteinExistence type="predicted"/>
<gene>
    <name evidence="1" type="ordered locus">Oter_1579</name>
</gene>
<dbReference type="STRING" id="452637.Oter_1579"/>
<dbReference type="PROSITE" id="PS51257">
    <property type="entry name" value="PROKAR_LIPOPROTEIN"/>
    <property type="match status" value="1"/>
</dbReference>
<protein>
    <submittedName>
        <fullName evidence="1">Uncharacterized protein</fullName>
    </submittedName>
</protein>
<accession>B1ZTS7</accession>
<evidence type="ECO:0000313" key="1">
    <source>
        <dbReference type="EMBL" id="ACB74863.1"/>
    </source>
</evidence>
<dbReference type="OrthoDB" id="193751at2"/>
<organism evidence="1 2">
    <name type="scientific">Opitutus terrae (strain DSM 11246 / JCM 15787 / PB90-1)</name>
    <dbReference type="NCBI Taxonomy" id="452637"/>
    <lineage>
        <taxon>Bacteria</taxon>
        <taxon>Pseudomonadati</taxon>
        <taxon>Verrucomicrobiota</taxon>
        <taxon>Opitutia</taxon>
        <taxon>Opitutales</taxon>
        <taxon>Opitutaceae</taxon>
        <taxon>Opitutus</taxon>
    </lineage>
</organism>
<sequence>MKIIFPLLAVLLGVALTGCDTFDRRARQKAAVFEALAPEQREKLRRGEIELGNTPDMVYIALGAPNERREKATPSGQEMTWVYNTYFQQYEGEFHAGYRRYVVFDPRSRRYIVYHEPVYTDVYSEHEEENIRIKFRDNRVIEIEQPKRSAS</sequence>
<dbReference type="Proteomes" id="UP000007013">
    <property type="component" value="Chromosome"/>
</dbReference>
<dbReference type="eggNOG" id="ENOG5030PE0">
    <property type="taxonomic scope" value="Bacteria"/>
</dbReference>
<reference evidence="1 2" key="1">
    <citation type="journal article" date="2011" name="J. Bacteriol.">
        <title>Genome sequence of the verrucomicrobium Opitutus terrae PB90-1, an abundant inhabitant of rice paddy soil ecosystems.</title>
        <authorList>
            <person name="van Passel M.W."/>
            <person name="Kant R."/>
            <person name="Palva A."/>
            <person name="Copeland A."/>
            <person name="Lucas S."/>
            <person name="Lapidus A."/>
            <person name="Glavina del Rio T."/>
            <person name="Pitluck S."/>
            <person name="Goltsman E."/>
            <person name="Clum A."/>
            <person name="Sun H."/>
            <person name="Schmutz J."/>
            <person name="Larimer F.W."/>
            <person name="Land M.L."/>
            <person name="Hauser L."/>
            <person name="Kyrpides N."/>
            <person name="Mikhailova N."/>
            <person name="Richardson P.P."/>
            <person name="Janssen P.H."/>
            <person name="de Vos W.M."/>
            <person name="Smidt H."/>
        </authorList>
    </citation>
    <scope>NUCLEOTIDE SEQUENCE [LARGE SCALE GENOMIC DNA]</scope>
    <source>
        <strain evidence="2">DSM 11246 / JCM 15787 / PB90-1</strain>
    </source>
</reference>
<evidence type="ECO:0000313" key="2">
    <source>
        <dbReference type="Proteomes" id="UP000007013"/>
    </source>
</evidence>
<dbReference type="EMBL" id="CP001032">
    <property type="protein sequence ID" value="ACB74863.1"/>
    <property type="molecule type" value="Genomic_DNA"/>
</dbReference>